<name>A0A0B7AX93_9EUPU</name>
<organism evidence="2">
    <name type="scientific">Arion vulgaris</name>
    <dbReference type="NCBI Taxonomy" id="1028688"/>
    <lineage>
        <taxon>Eukaryota</taxon>
        <taxon>Metazoa</taxon>
        <taxon>Spiralia</taxon>
        <taxon>Lophotrochozoa</taxon>
        <taxon>Mollusca</taxon>
        <taxon>Gastropoda</taxon>
        <taxon>Heterobranchia</taxon>
        <taxon>Euthyneura</taxon>
        <taxon>Panpulmonata</taxon>
        <taxon>Eupulmonata</taxon>
        <taxon>Stylommatophora</taxon>
        <taxon>Helicina</taxon>
        <taxon>Arionoidea</taxon>
        <taxon>Arionidae</taxon>
        <taxon>Arion</taxon>
    </lineage>
</organism>
<keyword evidence="1" id="KW-0472">Membrane</keyword>
<dbReference type="EMBL" id="HACG01037640">
    <property type="protein sequence ID" value="CEK84505.1"/>
    <property type="molecule type" value="Transcribed_RNA"/>
</dbReference>
<reference evidence="2" key="1">
    <citation type="submission" date="2014-12" db="EMBL/GenBank/DDBJ databases">
        <title>Insight into the proteome of Arion vulgaris.</title>
        <authorList>
            <person name="Aradska J."/>
            <person name="Bulat T."/>
            <person name="Smidak R."/>
            <person name="Sarate P."/>
            <person name="Gangsoo J."/>
            <person name="Sialana F."/>
            <person name="Bilban M."/>
            <person name="Lubec G."/>
        </authorList>
    </citation>
    <scope>NUCLEOTIDE SEQUENCE</scope>
    <source>
        <tissue evidence="2">Skin</tissue>
    </source>
</reference>
<keyword evidence="1" id="KW-1133">Transmembrane helix</keyword>
<protein>
    <submittedName>
        <fullName evidence="2">Uncharacterized protein</fullName>
    </submittedName>
</protein>
<gene>
    <name evidence="2" type="primary">ORF142946</name>
</gene>
<evidence type="ECO:0000313" key="2">
    <source>
        <dbReference type="EMBL" id="CEK84505.1"/>
    </source>
</evidence>
<proteinExistence type="predicted"/>
<sequence>MSFFGMICYSFLHLDSFSTILIQNFCAIIYYFCVKIHDNDYGDLCWQEHSS</sequence>
<feature type="transmembrane region" description="Helical" evidence="1">
    <location>
        <begin position="12"/>
        <end position="32"/>
    </location>
</feature>
<evidence type="ECO:0000256" key="1">
    <source>
        <dbReference type="SAM" id="Phobius"/>
    </source>
</evidence>
<dbReference type="AlphaFoldDB" id="A0A0B7AX93"/>
<keyword evidence="1" id="KW-0812">Transmembrane</keyword>
<accession>A0A0B7AX93</accession>